<name>A0A6M3JWU2_9ZZZZ</name>
<dbReference type="EMBL" id="MT141484">
    <property type="protein sequence ID" value="QJA62889.1"/>
    <property type="molecule type" value="Genomic_DNA"/>
</dbReference>
<sequence>MGIKLDLTAQDVLNRSYDSDNGRLRIAKVAVRVAAVLHRDAIAAVDKITDFVAASVTIANVAGTQGFLVFNTAHYMTAVPGNRWGPTVPAAIDTVTVTNDAASTHVIACTIAQATGADWYDLFLSTDTAPKWVARITEAQRAAGGEILTVATYSAGASAGVINIGVVGTGIQTTNAILAQNNAYTPASVTAIDCTGYAQAVVKVKLALTDLRSAPTLRIIPFFQNTLSTGDWHAGSIGTMSLLGALGQPLEQEFVVDVRASTTLVILVDTISGQGAAASVWVELVR</sequence>
<evidence type="ECO:0000313" key="2">
    <source>
        <dbReference type="EMBL" id="QJA73841.1"/>
    </source>
</evidence>
<accession>A0A6M3JWU2</accession>
<dbReference type="EMBL" id="MT142057">
    <property type="protein sequence ID" value="QJA73841.1"/>
    <property type="molecule type" value="Genomic_DNA"/>
</dbReference>
<reference evidence="2" key="1">
    <citation type="submission" date="2020-03" db="EMBL/GenBank/DDBJ databases">
        <title>The deep terrestrial virosphere.</title>
        <authorList>
            <person name="Holmfeldt K."/>
            <person name="Nilsson E."/>
            <person name="Simone D."/>
            <person name="Lopez-Fernandez M."/>
            <person name="Wu X."/>
            <person name="de Brujin I."/>
            <person name="Lundin D."/>
            <person name="Andersson A."/>
            <person name="Bertilsson S."/>
            <person name="Dopson M."/>
        </authorList>
    </citation>
    <scope>NUCLEOTIDE SEQUENCE</scope>
    <source>
        <strain evidence="2">MM415A02194</strain>
        <strain evidence="1">MM415B00708</strain>
    </source>
</reference>
<protein>
    <submittedName>
        <fullName evidence="2">Uncharacterized protein</fullName>
    </submittedName>
</protein>
<organism evidence="2">
    <name type="scientific">viral metagenome</name>
    <dbReference type="NCBI Taxonomy" id="1070528"/>
    <lineage>
        <taxon>unclassified sequences</taxon>
        <taxon>metagenomes</taxon>
        <taxon>organismal metagenomes</taxon>
    </lineage>
</organism>
<dbReference type="AlphaFoldDB" id="A0A6M3JWU2"/>
<gene>
    <name evidence="2" type="ORF">MM415A02194_0005</name>
    <name evidence="1" type="ORF">MM415B00708_0024</name>
</gene>
<proteinExistence type="predicted"/>
<evidence type="ECO:0000313" key="1">
    <source>
        <dbReference type="EMBL" id="QJA62889.1"/>
    </source>
</evidence>